<dbReference type="GO" id="GO:0005819">
    <property type="term" value="C:spindle"/>
    <property type="evidence" value="ECO:0007669"/>
    <property type="project" value="UniProtKB-SubCell"/>
</dbReference>
<dbReference type="OrthoDB" id="6123at2759"/>
<dbReference type="PANTHER" id="PTHR13142">
    <property type="entry name" value="INNER CENTROMERE PROTEIN"/>
    <property type="match status" value="1"/>
</dbReference>
<dbReference type="Gene3D" id="6.10.250.2990">
    <property type="match status" value="1"/>
</dbReference>
<feature type="compositionally biased region" description="Low complexity" evidence="8">
    <location>
        <begin position="797"/>
        <end position="806"/>
    </location>
</feature>
<feature type="compositionally biased region" description="Low complexity" evidence="8">
    <location>
        <begin position="425"/>
        <end position="457"/>
    </location>
</feature>
<evidence type="ECO:0000256" key="4">
    <source>
        <dbReference type="ARBA" id="ARBA00022490"/>
    </source>
</evidence>
<dbReference type="Pfam" id="PF03941">
    <property type="entry name" value="INCENP_ARK-bind"/>
    <property type="match status" value="1"/>
</dbReference>
<comment type="subcellular location">
    <subcellularLocation>
        <location evidence="2">Cytoplasm</location>
        <location evidence="2">Cytoskeleton</location>
        <location evidence="2">Spindle</location>
    </subcellularLocation>
    <subcellularLocation>
        <location evidence="1">Nucleus</location>
    </subcellularLocation>
</comment>
<dbReference type="GO" id="GO:0005634">
    <property type="term" value="C:nucleus"/>
    <property type="evidence" value="ECO:0007669"/>
    <property type="project" value="UniProtKB-SubCell"/>
</dbReference>
<evidence type="ECO:0000256" key="5">
    <source>
        <dbReference type="ARBA" id="ARBA00022829"/>
    </source>
</evidence>
<evidence type="ECO:0000259" key="9">
    <source>
        <dbReference type="Pfam" id="PF03941"/>
    </source>
</evidence>
<dbReference type="Proteomes" id="UP000703269">
    <property type="component" value="Unassembled WGS sequence"/>
</dbReference>
<feature type="region of interest" description="Disordered" evidence="8">
    <location>
        <begin position="473"/>
        <end position="676"/>
    </location>
</feature>
<feature type="compositionally biased region" description="Polar residues" evidence="8">
    <location>
        <begin position="1170"/>
        <end position="1181"/>
    </location>
</feature>
<feature type="compositionally biased region" description="Basic and acidic residues" evidence="8">
    <location>
        <begin position="548"/>
        <end position="558"/>
    </location>
</feature>
<feature type="region of interest" description="Disordered" evidence="8">
    <location>
        <begin position="903"/>
        <end position="1189"/>
    </location>
</feature>
<dbReference type="EMBL" id="BPQB01000050">
    <property type="protein sequence ID" value="GJE95606.1"/>
    <property type="molecule type" value="Genomic_DNA"/>
</dbReference>
<feature type="compositionally biased region" description="Low complexity" evidence="8">
    <location>
        <begin position="1047"/>
        <end position="1074"/>
    </location>
</feature>
<keyword evidence="4" id="KW-0963">Cytoplasm</keyword>
<feature type="region of interest" description="Disordered" evidence="8">
    <location>
        <begin position="98"/>
        <end position="124"/>
    </location>
</feature>
<feature type="compositionally biased region" description="Basic and acidic residues" evidence="8">
    <location>
        <begin position="727"/>
        <end position="739"/>
    </location>
</feature>
<feature type="compositionally biased region" description="Basic and acidic residues" evidence="8">
    <location>
        <begin position="928"/>
        <end position="1013"/>
    </location>
</feature>
<feature type="domain" description="Inner centromere protein ARK-binding" evidence="9">
    <location>
        <begin position="1144"/>
        <end position="1199"/>
    </location>
</feature>
<feature type="compositionally biased region" description="Basic and acidic residues" evidence="8">
    <location>
        <begin position="473"/>
        <end position="491"/>
    </location>
</feature>
<evidence type="ECO:0000256" key="3">
    <source>
        <dbReference type="ARBA" id="ARBA00010042"/>
    </source>
</evidence>
<evidence type="ECO:0000313" key="10">
    <source>
        <dbReference type="EMBL" id="GJE95606.1"/>
    </source>
</evidence>
<feature type="compositionally biased region" description="Polar residues" evidence="8">
    <location>
        <begin position="101"/>
        <end position="121"/>
    </location>
</feature>
<protein>
    <recommendedName>
        <fullName evidence="9">Inner centromere protein ARK-binding domain-containing protein</fullName>
    </recommendedName>
</protein>
<feature type="compositionally biased region" description="Basic and acidic residues" evidence="8">
    <location>
        <begin position="191"/>
        <end position="204"/>
    </location>
</feature>
<comment type="similarity">
    <text evidence="3">Belongs to the INCENP family.</text>
</comment>
<feature type="compositionally biased region" description="Acidic residues" evidence="8">
    <location>
        <begin position="740"/>
        <end position="749"/>
    </location>
</feature>
<feature type="compositionally biased region" description="Basic and acidic residues" evidence="8">
    <location>
        <begin position="808"/>
        <end position="829"/>
    </location>
</feature>
<feature type="compositionally biased region" description="Polar residues" evidence="8">
    <location>
        <begin position="628"/>
        <end position="638"/>
    </location>
</feature>
<accession>A0A9P3LHJ6</accession>
<organism evidence="10 11">
    <name type="scientific">Phanerochaete sordida</name>
    <dbReference type="NCBI Taxonomy" id="48140"/>
    <lineage>
        <taxon>Eukaryota</taxon>
        <taxon>Fungi</taxon>
        <taxon>Dikarya</taxon>
        <taxon>Basidiomycota</taxon>
        <taxon>Agaricomycotina</taxon>
        <taxon>Agaricomycetes</taxon>
        <taxon>Polyporales</taxon>
        <taxon>Phanerochaetaceae</taxon>
        <taxon>Phanerochaete</taxon>
    </lineage>
</organism>
<reference evidence="10 11" key="1">
    <citation type="submission" date="2021-08" db="EMBL/GenBank/DDBJ databases">
        <title>Draft Genome Sequence of Phanerochaete sordida strain YK-624.</title>
        <authorList>
            <person name="Mori T."/>
            <person name="Dohra H."/>
            <person name="Suzuki T."/>
            <person name="Kawagishi H."/>
            <person name="Hirai H."/>
        </authorList>
    </citation>
    <scope>NUCLEOTIDE SEQUENCE [LARGE SCALE GENOMIC DNA]</scope>
    <source>
        <strain evidence="10 11">YK-624</strain>
    </source>
</reference>
<feature type="region of interest" description="Disordered" evidence="8">
    <location>
        <begin position="1207"/>
        <end position="1236"/>
    </location>
</feature>
<evidence type="ECO:0000256" key="2">
    <source>
        <dbReference type="ARBA" id="ARBA00004186"/>
    </source>
</evidence>
<feature type="region of interest" description="Disordered" evidence="8">
    <location>
        <begin position="705"/>
        <end position="846"/>
    </location>
</feature>
<dbReference type="GO" id="GO:0007059">
    <property type="term" value="P:chromosome segregation"/>
    <property type="evidence" value="ECO:0007669"/>
    <property type="project" value="UniProtKB-KW"/>
</dbReference>
<feature type="compositionally biased region" description="Low complexity" evidence="8">
    <location>
        <begin position="709"/>
        <end position="726"/>
    </location>
</feature>
<evidence type="ECO:0000256" key="8">
    <source>
        <dbReference type="SAM" id="MobiDB-lite"/>
    </source>
</evidence>
<feature type="compositionally biased region" description="Basic and acidic residues" evidence="8">
    <location>
        <begin position="1227"/>
        <end position="1236"/>
    </location>
</feature>
<evidence type="ECO:0000313" key="11">
    <source>
        <dbReference type="Proteomes" id="UP000703269"/>
    </source>
</evidence>
<feature type="compositionally biased region" description="Acidic residues" evidence="8">
    <location>
        <begin position="830"/>
        <end position="846"/>
    </location>
</feature>
<feature type="compositionally biased region" description="Low complexity" evidence="8">
    <location>
        <begin position="647"/>
        <end position="658"/>
    </location>
</feature>
<feature type="compositionally biased region" description="Polar residues" evidence="8">
    <location>
        <begin position="1080"/>
        <end position="1089"/>
    </location>
</feature>
<sequence>MDGTQPGEAGVLAWCNSIRFTLAKDPAREWLDTQIQKQGFDFLDSYLESVLSREKEEPMYELLKTPGKRKDAPKRTRAATAAVAKLKAINSMILEEMEAGPSTQHPRAATATSLPSHVSDTPSEDPFAVVAAPFKPKQKVVTVADSPEKMEVDDQPLQTVQEEDVPMSPSPPPRTLPVSHAPMRSDSVEVETTHRSTIEDKAQRNTEVSRPQSRIEVNIAEPVQSPPALSEQPTAEDTPAPTIVHHGSAKELSMIAEDEEPGEQSRLSPVRLEVDPIPEQDEDDAVPIRDVTVEPMDQDVAVPLRDEPGPPLKRKASVTQFSGLPVPSPLRKSMRMSHDPMAHTPGAGLGKRTSWLTKAKEAKALELTGPGRRIGSRGESAEPAGMLVPGAATDPKKTAQEIPASESGALAFLRHKRNASSLESATGQTQQPVPQPQAQPSAQTHLQPQAAPIPLAPSHSNYYDALDEITVPLKDHETEEHTLHRLKKTVEGARAGKGVKSLGGNAAAELAQARKAAEARVAQRNKTEEPEQPSEPSTKAEATPNVEEPARPARRSAESTKPARAASPPPTEDPSRRMSLSDLMTDFDKAQAAKKPSPPGAVRKQSTADISTTTTPPNSPPPILNITKPPSAQANPSVFSKPPTVFKAPPKQQSSKPSSQPPRKSPPAAAAAAPAGKDSVFKENTFKLPVANPFSLPAAVTLGVPARLPSPDAAPAPKAAAAWLRAQEAEDRAAQRDGQPDDSDDDMFEDSWQADAAPSAPPAWTPFGAPAPQQEQDDTATWDSAPSQRGGAGASGSLGLDSPAGPEVRVEAKDVEELDSDVDKARGEIDEGDLQTDDMDVDDEYVGGADADFDEIVASGQPTVTLVKQPARAPSAQSMASTSSSQSQLGVWGQATRFVSSVLGGSKAQKGKPEPVKSLARAAAAARKQQEEAEKKATRLKEMEARRQQAQQRKAEEEKARVQEEERKVREEAERRKREREEHTDKRPLRSTKKAEEEATQKRKLNVEADKKAGSSKPPSKDAQPARTIKPPSASTNAPPTGGKTGAPLKSALAKKASTQSLAAAASSSAIPKAAESKTSKMPASSSNPKLAGKGKGKAADSDEPQPAKVVQSQMANRAKAQMAAQQTPKAAPAVTSESIELPDINSEYSNSDDEDRPRYGAPEWAQSPELRQQLEQQSRMNPDDIFGPIGPLRMEEIFRTRQSRFRARTSSANWAGPDELTEQEERDYARRMGFE</sequence>
<gene>
    <name evidence="10" type="ORF">PsYK624_117920</name>
</gene>
<feature type="region of interest" description="Disordered" evidence="8">
    <location>
        <begin position="143"/>
        <end position="460"/>
    </location>
</feature>
<evidence type="ECO:0000256" key="6">
    <source>
        <dbReference type="ARBA" id="ARBA00023212"/>
    </source>
</evidence>
<name>A0A9P3LHJ6_9APHY</name>
<proteinExistence type="inferred from homology"/>
<dbReference type="PANTHER" id="PTHR13142:SF1">
    <property type="entry name" value="INNER CENTROMERE PROTEIN"/>
    <property type="match status" value="1"/>
</dbReference>
<keyword evidence="6" id="KW-0206">Cytoskeleton</keyword>
<feature type="compositionally biased region" description="Low complexity" evidence="8">
    <location>
        <begin position="506"/>
        <end position="524"/>
    </location>
</feature>
<feature type="compositionally biased region" description="Acidic residues" evidence="8">
    <location>
        <begin position="276"/>
        <end position="285"/>
    </location>
</feature>
<keyword evidence="7" id="KW-0539">Nucleus</keyword>
<dbReference type="InterPro" id="IPR005635">
    <property type="entry name" value="Inner_centromere_prot_ARK-bd"/>
</dbReference>
<evidence type="ECO:0000256" key="1">
    <source>
        <dbReference type="ARBA" id="ARBA00004123"/>
    </source>
</evidence>
<keyword evidence="5" id="KW-0159">Chromosome partition</keyword>
<feature type="compositionally biased region" description="Low complexity" evidence="8">
    <location>
        <begin position="873"/>
        <end position="888"/>
    </location>
</feature>
<keyword evidence="11" id="KW-1185">Reference proteome</keyword>
<feature type="compositionally biased region" description="Low complexity" evidence="8">
    <location>
        <begin position="666"/>
        <end position="675"/>
    </location>
</feature>
<comment type="caution">
    <text evidence="10">The sequence shown here is derived from an EMBL/GenBank/DDBJ whole genome shotgun (WGS) entry which is preliminary data.</text>
</comment>
<feature type="region of interest" description="Disordered" evidence="8">
    <location>
        <begin position="867"/>
        <end position="890"/>
    </location>
</feature>
<evidence type="ECO:0000256" key="7">
    <source>
        <dbReference type="ARBA" id="ARBA00023242"/>
    </source>
</evidence>
<dbReference type="AlphaFoldDB" id="A0A9P3LHJ6"/>